<feature type="compositionally biased region" description="Basic and acidic residues" evidence="2">
    <location>
        <begin position="503"/>
        <end position="524"/>
    </location>
</feature>
<evidence type="ECO:0000313" key="4">
    <source>
        <dbReference type="EMBL" id="KAK3556997.1"/>
    </source>
</evidence>
<reference evidence="4" key="1">
    <citation type="submission" date="2023-06" db="EMBL/GenBank/DDBJ databases">
        <title>Male Hemibagrus guttatus genome.</title>
        <authorList>
            <person name="Bian C."/>
        </authorList>
    </citation>
    <scope>NUCLEOTIDE SEQUENCE</scope>
    <source>
        <strain evidence="4">Male_cb2023</strain>
        <tissue evidence="4">Muscle</tissue>
    </source>
</reference>
<name>A0AAE0RK60_9TELE</name>
<evidence type="ECO:0000256" key="2">
    <source>
        <dbReference type="SAM" id="MobiDB-lite"/>
    </source>
</evidence>
<keyword evidence="1" id="KW-0175">Coiled coil</keyword>
<feature type="compositionally biased region" description="Acidic residues" evidence="2">
    <location>
        <begin position="365"/>
        <end position="378"/>
    </location>
</feature>
<feature type="compositionally biased region" description="Polar residues" evidence="2">
    <location>
        <begin position="561"/>
        <end position="575"/>
    </location>
</feature>
<feature type="region of interest" description="Disordered" evidence="2">
    <location>
        <begin position="313"/>
        <end position="350"/>
    </location>
</feature>
<keyword evidence="3" id="KW-0812">Transmembrane</keyword>
<feature type="non-terminal residue" evidence="4">
    <location>
        <position position="628"/>
    </location>
</feature>
<comment type="caution">
    <text evidence="4">The sequence shown here is derived from an EMBL/GenBank/DDBJ whole genome shotgun (WGS) entry which is preliminary data.</text>
</comment>
<evidence type="ECO:0000256" key="1">
    <source>
        <dbReference type="SAM" id="Coils"/>
    </source>
</evidence>
<feature type="transmembrane region" description="Helical" evidence="3">
    <location>
        <begin position="33"/>
        <end position="53"/>
    </location>
</feature>
<accession>A0AAE0RK60</accession>
<proteinExistence type="predicted"/>
<keyword evidence="3" id="KW-1133">Transmembrane helix</keyword>
<feature type="region of interest" description="Disordered" evidence="2">
    <location>
        <begin position="365"/>
        <end position="388"/>
    </location>
</feature>
<dbReference type="Proteomes" id="UP001274896">
    <property type="component" value="Unassembled WGS sequence"/>
</dbReference>
<evidence type="ECO:0000256" key="3">
    <source>
        <dbReference type="SAM" id="Phobius"/>
    </source>
</evidence>
<keyword evidence="5" id="KW-1185">Reference proteome</keyword>
<sequence length="628" mass="70098">MARRRGKSSSKQDDNWLPLEAPLGQSSRGFNEYVIPGVLLLIIAVGGSGLGWICSDHQQMIESLTETLASMQARITKLQQQLGPDNAQLANVGGFEERLVALEDAYAKAQRQVELALATSEQIKSKDLQSKVWSLQTEMNDKLAELQQTTISIAALNAIIKNKSIEFEVVKQSVNTMLSANAELAIQISGFSSTLSVTKLRLDEQSSVVDGLMSQLEGQKKEINEIKDLFASNQESLAVNAQELMDIKELLESEQIKRTQKLEKQLKSLYKRLEDHQTNTETLHFHLAAQLEALQFSPGVQQPSRAEEEFQVEEQVTMSNNQERKAAEKELDEAEEEFAEEAENGEEDMAKEEDEFITAQKAVDEVEASEWPVEEPVEEIQTPSEELDIEIKEDVAEEQVDVDITEDIATLHESHMVTNEKEETVINEIQKALEDSDHMSVETVEIMNEKVEVPDGEESKIHLEEANMVTSETERQTEVPDAEEVQTPLKDSITTTTETEETALEKQEELTEAQKMETDSEKTEMLSNIIDEDFSEEHAEHAAGEIHSGTNERSTAEMKTQDNVNAGQESGTSAEEIQITSDETNLAKNGNVDNQMTDAIPAEIEQEAEEQEELAITSAEELVVSEKS</sequence>
<feature type="region of interest" description="Disordered" evidence="2">
    <location>
        <begin position="468"/>
        <end position="575"/>
    </location>
</feature>
<dbReference type="EMBL" id="JAUCMX010000001">
    <property type="protein sequence ID" value="KAK3556997.1"/>
    <property type="molecule type" value="Genomic_DNA"/>
</dbReference>
<feature type="compositionally biased region" description="Acidic residues" evidence="2">
    <location>
        <begin position="330"/>
        <end position="350"/>
    </location>
</feature>
<gene>
    <name evidence="4" type="ORF">QTP70_022342</name>
</gene>
<protein>
    <submittedName>
        <fullName evidence="4">Uncharacterized protein</fullName>
    </submittedName>
</protein>
<feature type="coiled-coil region" evidence="1">
    <location>
        <begin position="54"/>
        <end position="119"/>
    </location>
</feature>
<organism evidence="4 5">
    <name type="scientific">Hemibagrus guttatus</name>
    <dbReference type="NCBI Taxonomy" id="175788"/>
    <lineage>
        <taxon>Eukaryota</taxon>
        <taxon>Metazoa</taxon>
        <taxon>Chordata</taxon>
        <taxon>Craniata</taxon>
        <taxon>Vertebrata</taxon>
        <taxon>Euteleostomi</taxon>
        <taxon>Actinopterygii</taxon>
        <taxon>Neopterygii</taxon>
        <taxon>Teleostei</taxon>
        <taxon>Ostariophysi</taxon>
        <taxon>Siluriformes</taxon>
        <taxon>Bagridae</taxon>
        <taxon>Hemibagrus</taxon>
    </lineage>
</organism>
<keyword evidence="3" id="KW-0472">Membrane</keyword>
<dbReference type="AlphaFoldDB" id="A0AAE0RK60"/>
<feature type="region of interest" description="Disordered" evidence="2">
    <location>
        <begin position="607"/>
        <end position="628"/>
    </location>
</feature>
<evidence type="ECO:0000313" key="5">
    <source>
        <dbReference type="Proteomes" id="UP001274896"/>
    </source>
</evidence>